<evidence type="ECO:0000256" key="8">
    <source>
        <dbReference type="SAM" id="Phobius"/>
    </source>
</evidence>
<evidence type="ECO:0000256" key="5">
    <source>
        <dbReference type="ARBA" id="ARBA00022989"/>
    </source>
</evidence>
<name>A0A1G7B3A5_9BURK</name>
<dbReference type="InterPro" id="IPR002191">
    <property type="entry name" value="Bac_export_3"/>
</dbReference>
<dbReference type="InterPro" id="IPR006306">
    <property type="entry name" value="T3SS_HrpO"/>
</dbReference>
<evidence type="ECO:0000256" key="4">
    <source>
        <dbReference type="ARBA" id="ARBA00022692"/>
    </source>
</evidence>
<comment type="similarity">
    <text evidence="2">Belongs to the FliQ/MopD/SpaQ family.</text>
</comment>
<keyword evidence="5 8" id="KW-1133">Transmembrane helix</keyword>
<feature type="transmembrane region" description="Helical" evidence="8">
    <location>
        <begin position="13"/>
        <end position="40"/>
    </location>
</feature>
<protein>
    <submittedName>
        <fullName evidence="9">Type III secretion protein S</fullName>
    </submittedName>
</protein>
<evidence type="ECO:0000256" key="3">
    <source>
        <dbReference type="ARBA" id="ARBA00022475"/>
    </source>
</evidence>
<dbReference type="STRING" id="187868.SAMN05192589_113134"/>
<dbReference type="PANTHER" id="PTHR34040:SF7">
    <property type="entry name" value="SURFACE PRESENTATION OF ANTIGENS PROTEIN SPAQ"/>
    <property type="match status" value="1"/>
</dbReference>
<proteinExistence type="inferred from homology"/>
<evidence type="ECO:0000256" key="7">
    <source>
        <dbReference type="ARBA" id="ARBA00023136"/>
    </source>
</evidence>
<accession>A0A1G7B3A5</accession>
<feature type="transmembrane region" description="Helical" evidence="8">
    <location>
        <begin position="52"/>
        <end position="70"/>
    </location>
</feature>
<keyword evidence="10" id="KW-1185">Reference proteome</keyword>
<dbReference type="Proteomes" id="UP000198781">
    <property type="component" value="Unassembled WGS sequence"/>
</dbReference>
<keyword evidence="3" id="KW-1003">Cell membrane</keyword>
<comment type="subcellular location">
    <subcellularLocation>
        <location evidence="1">Cell membrane</location>
        <topology evidence="1">Multi-pass membrane protein</topology>
    </subcellularLocation>
</comment>
<dbReference type="PRINTS" id="PR00952">
    <property type="entry name" value="TYPE3IMQPROT"/>
</dbReference>
<dbReference type="RefSeq" id="WP_092745224.1">
    <property type="nucleotide sequence ID" value="NZ_FMZC01000013.1"/>
</dbReference>
<dbReference type="NCBIfam" id="TIGR01403">
    <property type="entry name" value="fliQ_rel_III"/>
    <property type="match status" value="1"/>
</dbReference>
<sequence>MTHDNIVQLTSEALMLCLILSLPAVAVAAVVGLLVALVQAVTSLQDAAISQGIKLICVTVTVAVTAPWVGTTVLQFSQRLLAATFSP</sequence>
<dbReference type="PANTHER" id="PTHR34040">
    <property type="entry name" value="FLAGELLAR BIOSYNTHETIC PROTEIN FLIQ"/>
    <property type="match status" value="1"/>
</dbReference>
<dbReference type="AlphaFoldDB" id="A0A1G7B3A5"/>
<evidence type="ECO:0000313" key="9">
    <source>
        <dbReference type="EMBL" id="SDE20715.1"/>
    </source>
</evidence>
<reference evidence="9 10" key="1">
    <citation type="submission" date="2016-10" db="EMBL/GenBank/DDBJ databases">
        <authorList>
            <person name="de Groot N.N."/>
        </authorList>
    </citation>
    <scope>NUCLEOTIDE SEQUENCE [LARGE SCALE GENOMIC DNA]</scope>
    <source>
        <strain evidence="9 10">DSM 16619</strain>
    </source>
</reference>
<evidence type="ECO:0000256" key="2">
    <source>
        <dbReference type="ARBA" id="ARBA00006156"/>
    </source>
</evidence>
<keyword evidence="7 8" id="KW-0472">Membrane</keyword>
<dbReference type="GO" id="GO:0005886">
    <property type="term" value="C:plasma membrane"/>
    <property type="evidence" value="ECO:0007669"/>
    <property type="project" value="UniProtKB-SubCell"/>
</dbReference>
<organism evidence="9 10">
    <name type="scientific">Paracidovorax valerianellae</name>
    <dbReference type="NCBI Taxonomy" id="187868"/>
    <lineage>
        <taxon>Bacteria</taxon>
        <taxon>Pseudomonadati</taxon>
        <taxon>Pseudomonadota</taxon>
        <taxon>Betaproteobacteria</taxon>
        <taxon>Burkholderiales</taxon>
        <taxon>Comamonadaceae</taxon>
        <taxon>Paracidovorax</taxon>
    </lineage>
</organism>
<keyword evidence="6" id="KW-0843">Virulence</keyword>
<dbReference type="Pfam" id="PF01313">
    <property type="entry name" value="Bac_export_3"/>
    <property type="match status" value="1"/>
</dbReference>
<evidence type="ECO:0000313" key="10">
    <source>
        <dbReference type="Proteomes" id="UP000198781"/>
    </source>
</evidence>
<evidence type="ECO:0000256" key="6">
    <source>
        <dbReference type="ARBA" id="ARBA00023026"/>
    </source>
</evidence>
<dbReference type="EMBL" id="FMZC01000013">
    <property type="protein sequence ID" value="SDE20715.1"/>
    <property type="molecule type" value="Genomic_DNA"/>
</dbReference>
<keyword evidence="4 8" id="KW-0812">Transmembrane</keyword>
<gene>
    <name evidence="9" type="ORF">SAMN05192589_113134</name>
</gene>
<evidence type="ECO:0000256" key="1">
    <source>
        <dbReference type="ARBA" id="ARBA00004651"/>
    </source>
</evidence>
<dbReference type="GO" id="GO:0009306">
    <property type="term" value="P:protein secretion"/>
    <property type="evidence" value="ECO:0007669"/>
    <property type="project" value="InterPro"/>
</dbReference>